<evidence type="ECO:0000313" key="3">
    <source>
        <dbReference type="Proteomes" id="UP001469553"/>
    </source>
</evidence>
<evidence type="ECO:0000313" key="2">
    <source>
        <dbReference type="EMBL" id="MEQ2296082.1"/>
    </source>
</evidence>
<evidence type="ECO:0000256" key="1">
    <source>
        <dbReference type="SAM" id="MobiDB-lite"/>
    </source>
</evidence>
<proteinExistence type="predicted"/>
<feature type="compositionally biased region" description="Basic and acidic residues" evidence="1">
    <location>
        <begin position="72"/>
        <end position="83"/>
    </location>
</feature>
<name>A0ABV0YQE0_9TELE</name>
<reference evidence="2 3" key="1">
    <citation type="submission" date="2021-06" db="EMBL/GenBank/DDBJ databases">
        <authorList>
            <person name="Palmer J.M."/>
        </authorList>
    </citation>
    <scope>NUCLEOTIDE SEQUENCE [LARGE SCALE GENOMIC DNA]</scope>
    <source>
        <strain evidence="2 3">AS_MEX2019</strain>
        <tissue evidence="2">Muscle</tissue>
    </source>
</reference>
<sequence>MALTHTWLSADRFYILTRSGSGEQELTEALWPGPCASFGVHLWWVQMEKTTGREGVSARRVFGIKQRRARLPEDRRCSSDRFSSEGPGPGLDNNVLSTRLPKT</sequence>
<feature type="region of interest" description="Disordered" evidence="1">
    <location>
        <begin position="72"/>
        <end position="103"/>
    </location>
</feature>
<protein>
    <submittedName>
        <fullName evidence="2">Uncharacterized protein</fullName>
    </submittedName>
</protein>
<dbReference type="Proteomes" id="UP001469553">
    <property type="component" value="Unassembled WGS sequence"/>
</dbReference>
<dbReference type="EMBL" id="JAHRIP010039438">
    <property type="protein sequence ID" value="MEQ2296082.1"/>
    <property type="molecule type" value="Genomic_DNA"/>
</dbReference>
<accession>A0ABV0YQE0</accession>
<gene>
    <name evidence="2" type="ORF">AMECASPLE_021229</name>
</gene>
<keyword evidence="3" id="KW-1185">Reference proteome</keyword>
<comment type="caution">
    <text evidence="2">The sequence shown here is derived from an EMBL/GenBank/DDBJ whole genome shotgun (WGS) entry which is preliminary data.</text>
</comment>
<organism evidence="2 3">
    <name type="scientific">Ameca splendens</name>
    <dbReference type="NCBI Taxonomy" id="208324"/>
    <lineage>
        <taxon>Eukaryota</taxon>
        <taxon>Metazoa</taxon>
        <taxon>Chordata</taxon>
        <taxon>Craniata</taxon>
        <taxon>Vertebrata</taxon>
        <taxon>Euteleostomi</taxon>
        <taxon>Actinopterygii</taxon>
        <taxon>Neopterygii</taxon>
        <taxon>Teleostei</taxon>
        <taxon>Neoteleostei</taxon>
        <taxon>Acanthomorphata</taxon>
        <taxon>Ovalentaria</taxon>
        <taxon>Atherinomorphae</taxon>
        <taxon>Cyprinodontiformes</taxon>
        <taxon>Goodeidae</taxon>
        <taxon>Ameca</taxon>
    </lineage>
</organism>